<dbReference type="AlphaFoldDB" id="A0AAD4MI46"/>
<comment type="caution">
    <text evidence="2">The sequence shown here is derived from an EMBL/GenBank/DDBJ whole genome shotgun (WGS) entry which is preliminary data.</text>
</comment>
<evidence type="ECO:0000313" key="2">
    <source>
        <dbReference type="EMBL" id="KAI1693908.1"/>
    </source>
</evidence>
<protein>
    <submittedName>
        <fullName evidence="2">Uncharacterized protein</fullName>
    </submittedName>
</protein>
<feature type="region of interest" description="Disordered" evidence="1">
    <location>
        <begin position="103"/>
        <end position="135"/>
    </location>
</feature>
<dbReference type="EMBL" id="JAKKPZ010000571">
    <property type="protein sequence ID" value="KAI1693908.1"/>
    <property type="molecule type" value="Genomic_DNA"/>
</dbReference>
<organism evidence="2 3">
    <name type="scientific">Ditylenchus destructor</name>
    <dbReference type="NCBI Taxonomy" id="166010"/>
    <lineage>
        <taxon>Eukaryota</taxon>
        <taxon>Metazoa</taxon>
        <taxon>Ecdysozoa</taxon>
        <taxon>Nematoda</taxon>
        <taxon>Chromadorea</taxon>
        <taxon>Rhabditida</taxon>
        <taxon>Tylenchina</taxon>
        <taxon>Tylenchomorpha</taxon>
        <taxon>Sphaerularioidea</taxon>
        <taxon>Anguinidae</taxon>
        <taxon>Anguininae</taxon>
        <taxon>Ditylenchus</taxon>
    </lineage>
</organism>
<gene>
    <name evidence="2" type="ORF">DdX_20376</name>
</gene>
<evidence type="ECO:0000256" key="1">
    <source>
        <dbReference type="SAM" id="MobiDB-lite"/>
    </source>
</evidence>
<accession>A0AAD4MI46</accession>
<feature type="compositionally biased region" description="Basic residues" evidence="1">
    <location>
        <begin position="103"/>
        <end position="117"/>
    </location>
</feature>
<keyword evidence="3" id="KW-1185">Reference proteome</keyword>
<sequence length="153" mass="17315">MQLPPATGMLRNALLGPVENAWRTRFSCRGSMADPAHKKAATFGRRSNSVADLIALRAVGGIVLVNQDEHAADHRDNREKRNQETTDFLIRAARIGRCARGISRRKRQLRSRRRGGRRGPCERAGRNGHHHLRQAHQYTPFSVADSIYRRLMA</sequence>
<reference evidence="2" key="1">
    <citation type="submission" date="2022-01" db="EMBL/GenBank/DDBJ databases">
        <title>Genome Sequence Resource for Two Populations of Ditylenchus destructor, the Migratory Endoparasitic Phytonematode.</title>
        <authorList>
            <person name="Zhang H."/>
            <person name="Lin R."/>
            <person name="Xie B."/>
        </authorList>
    </citation>
    <scope>NUCLEOTIDE SEQUENCE</scope>
    <source>
        <strain evidence="2">BazhouSP</strain>
    </source>
</reference>
<evidence type="ECO:0000313" key="3">
    <source>
        <dbReference type="Proteomes" id="UP001201812"/>
    </source>
</evidence>
<name>A0AAD4MI46_9BILA</name>
<proteinExistence type="predicted"/>
<dbReference type="Proteomes" id="UP001201812">
    <property type="component" value="Unassembled WGS sequence"/>
</dbReference>